<proteinExistence type="predicted"/>
<accession>A0A0A9SCR8</accession>
<organism evidence="1">
    <name type="scientific">Arundo donax</name>
    <name type="common">Giant reed</name>
    <name type="synonym">Donax arundinaceus</name>
    <dbReference type="NCBI Taxonomy" id="35708"/>
    <lineage>
        <taxon>Eukaryota</taxon>
        <taxon>Viridiplantae</taxon>
        <taxon>Streptophyta</taxon>
        <taxon>Embryophyta</taxon>
        <taxon>Tracheophyta</taxon>
        <taxon>Spermatophyta</taxon>
        <taxon>Magnoliopsida</taxon>
        <taxon>Liliopsida</taxon>
        <taxon>Poales</taxon>
        <taxon>Poaceae</taxon>
        <taxon>PACMAD clade</taxon>
        <taxon>Arundinoideae</taxon>
        <taxon>Arundineae</taxon>
        <taxon>Arundo</taxon>
    </lineage>
</organism>
<dbReference type="EMBL" id="GBRH01242083">
    <property type="protein sequence ID" value="JAD55812.1"/>
    <property type="molecule type" value="Transcribed_RNA"/>
</dbReference>
<reference evidence="1" key="1">
    <citation type="submission" date="2014-09" db="EMBL/GenBank/DDBJ databases">
        <authorList>
            <person name="Magalhaes I.L.F."/>
            <person name="Oliveira U."/>
            <person name="Santos F.R."/>
            <person name="Vidigal T.H.D.A."/>
            <person name="Brescovit A.D."/>
            <person name="Santos A.J."/>
        </authorList>
    </citation>
    <scope>NUCLEOTIDE SEQUENCE</scope>
    <source>
        <tissue evidence="1">Shoot tissue taken approximately 20 cm above the soil surface</tissue>
    </source>
</reference>
<dbReference type="AlphaFoldDB" id="A0A0A9SCR8"/>
<reference evidence="1" key="2">
    <citation type="journal article" date="2015" name="Data Brief">
        <title>Shoot transcriptome of the giant reed, Arundo donax.</title>
        <authorList>
            <person name="Barrero R.A."/>
            <person name="Guerrero F.D."/>
            <person name="Moolhuijzen P."/>
            <person name="Goolsby J.A."/>
            <person name="Tidwell J."/>
            <person name="Bellgard S.E."/>
            <person name="Bellgard M.I."/>
        </authorList>
    </citation>
    <scope>NUCLEOTIDE SEQUENCE</scope>
    <source>
        <tissue evidence="1">Shoot tissue taken approximately 20 cm above the soil surface</tissue>
    </source>
</reference>
<name>A0A0A9SCR8_ARUDO</name>
<protein>
    <submittedName>
        <fullName evidence="1">Uncharacterized protein</fullName>
    </submittedName>
</protein>
<evidence type="ECO:0000313" key="1">
    <source>
        <dbReference type="EMBL" id="JAD55812.1"/>
    </source>
</evidence>
<sequence length="54" mass="6538">MHSCITLLLQYYKMTHTFDALMIFQAFMFNFRKELVFVFPCQESILNVYITIHV</sequence>